<feature type="domain" description="MmgE/PrpD N-terminal" evidence="2">
    <location>
        <begin position="12"/>
        <end position="245"/>
    </location>
</feature>
<comment type="similarity">
    <text evidence="1">Belongs to the PrpD family.</text>
</comment>
<organism evidence="4 5">
    <name type="scientific">Roseomonas acroporae</name>
    <dbReference type="NCBI Taxonomy" id="2937791"/>
    <lineage>
        <taxon>Bacteria</taxon>
        <taxon>Pseudomonadati</taxon>
        <taxon>Pseudomonadota</taxon>
        <taxon>Alphaproteobacteria</taxon>
        <taxon>Acetobacterales</taxon>
        <taxon>Roseomonadaceae</taxon>
        <taxon>Roseomonas</taxon>
    </lineage>
</organism>
<protein>
    <submittedName>
        <fullName evidence="4">MmgE/PrpD family protein</fullName>
    </submittedName>
</protein>
<dbReference type="RefSeq" id="WP_248669712.1">
    <property type="nucleotide sequence ID" value="NZ_JALPRX010000137.1"/>
</dbReference>
<dbReference type="AlphaFoldDB" id="A0A9X2BWG5"/>
<dbReference type="PANTHER" id="PTHR16943:SF8">
    <property type="entry name" value="2-METHYLCITRATE DEHYDRATASE"/>
    <property type="match status" value="1"/>
</dbReference>
<accession>A0A9X2BWG5</accession>
<dbReference type="Gene3D" id="3.30.1330.120">
    <property type="entry name" value="2-methylcitrate dehydratase PrpD"/>
    <property type="match status" value="1"/>
</dbReference>
<dbReference type="InterPro" id="IPR005656">
    <property type="entry name" value="MmgE_PrpD"/>
</dbReference>
<dbReference type="Proteomes" id="UP001139516">
    <property type="component" value="Unassembled WGS sequence"/>
</dbReference>
<dbReference type="InterPro" id="IPR042188">
    <property type="entry name" value="MmgE/PrpD_sf_2"/>
</dbReference>
<dbReference type="InterPro" id="IPR045336">
    <property type="entry name" value="MmgE_PrpD_N"/>
</dbReference>
<dbReference type="Pfam" id="PF19305">
    <property type="entry name" value="MmgE_PrpD_C"/>
    <property type="match status" value="1"/>
</dbReference>
<keyword evidence="5" id="KW-1185">Reference proteome</keyword>
<gene>
    <name evidence="4" type="ORF">M0638_25165</name>
</gene>
<reference evidence="4" key="1">
    <citation type="submission" date="2022-04" db="EMBL/GenBank/DDBJ databases">
        <title>Roseomonas acroporae sp. nov., isolated from coral Acropora digitifera.</title>
        <authorList>
            <person name="Sun H."/>
        </authorList>
    </citation>
    <scope>NUCLEOTIDE SEQUENCE</scope>
    <source>
        <strain evidence="4">NAR14</strain>
    </source>
</reference>
<dbReference type="InterPro" id="IPR042183">
    <property type="entry name" value="MmgE/PrpD_sf_1"/>
</dbReference>
<sequence length="450" mass="45916">MQQPERGAGEVLGAFVADTDPGAIAPPLRHEAKRALLNFLGCALGVSRDPAVTTAIGVLRPFSGAATATLVGQAARLDAMGAAFVNTVAGNLLDYDDTHLATVIHPTAAVAGAALALAETRGLPGAALLHAFLLGAEVECRIGLAVSPGHYARGWHITSTCGVFGAAAACARLLGLDAAGCATALGIAASQSAGLVENLSYGAKNVGMGNAARNGLLAALFAEAGYTAAPTAIEGKLGWARAMGDVPRLPDMLDGLGERWEFARNTYKPYPSGIVFHALIDACLALRERLGAAVGGIESVTVRGDQLLLDRGDRVVRTARDSRVSIHHGAAVALLRGRAGVPEFEDGAVWDPAVAALRGRVRAVLDDAMPRGAVAVTVALANGRSETVRVEAARGSLEQPLSDAELEAKFRDNAALGGTTDAASAQIAAVWGLEEAGALGRLLGLMAGRA</sequence>
<evidence type="ECO:0000313" key="5">
    <source>
        <dbReference type="Proteomes" id="UP001139516"/>
    </source>
</evidence>
<dbReference type="GO" id="GO:0016829">
    <property type="term" value="F:lyase activity"/>
    <property type="evidence" value="ECO:0007669"/>
    <property type="project" value="InterPro"/>
</dbReference>
<evidence type="ECO:0000313" key="4">
    <source>
        <dbReference type="EMBL" id="MCK8787662.1"/>
    </source>
</evidence>
<dbReference type="SUPFAM" id="SSF103378">
    <property type="entry name" value="2-methylcitrate dehydratase PrpD"/>
    <property type="match status" value="1"/>
</dbReference>
<dbReference type="PANTHER" id="PTHR16943">
    <property type="entry name" value="2-METHYLCITRATE DEHYDRATASE-RELATED"/>
    <property type="match status" value="1"/>
</dbReference>
<comment type="caution">
    <text evidence="4">The sequence shown here is derived from an EMBL/GenBank/DDBJ whole genome shotgun (WGS) entry which is preliminary data.</text>
</comment>
<dbReference type="Gene3D" id="1.10.4100.10">
    <property type="entry name" value="2-methylcitrate dehydratase PrpD"/>
    <property type="match status" value="1"/>
</dbReference>
<dbReference type="InterPro" id="IPR045337">
    <property type="entry name" value="MmgE_PrpD_C"/>
</dbReference>
<feature type="domain" description="MmgE/PrpD C-terminal" evidence="3">
    <location>
        <begin position="270"/>
        <end position="432"/>
    </location>
</feature>
<evidence type="ECO:0000256" key="1">
    <source>
        <dbReference type="ARBA" id="ARBA00006174"/>
    </source>
</evidence>
<dbReference type="InterPro" id="IPR036148">
    <property type="entry name" value="MmgE/PrpD_sf"/>
</dbReference>
<evidence type="ECO:0000259" key="3">
    <source>
        <dbReference type="Pfam" id="PF19305"/>
    </source>
</evidence>
<dbReference type="Pfam" id="PF03972">
    <property type="entry name" value="MmgE_PrpD_N"/>
    <property type="match status" value="1"/>
</dbReference>
<name>A0A9X2BWG5_9PROT</name>
<evidence type="ECO:0000259" key="2">
    <source>
        <dbReference type="Pfam" id="PF03972"/>
    </source>
</evidence>
<proteinExistence type="inferred from homology"/>
<dbReference type="EMBL" id="JALPRX010000137">
    <property type="protein sequence ID" value="MCK8787662.1"/>
    <property type="molecule type" value="Genomic_DNA"/>
</dbReference>